<evidence type="ECO:0000256" key="7">
    <source>
        <dbReference type="ARBA" id="ARBA00022989"/>
    </source>
</evidence>
<comment type="pathway">
    <text evidence="2 9">Cofactor biosynthesis; adenosylcobalamin biosynthesis.</text>
</comment>
<evidence type="ECO:0000256" key="4">
    <source>
        <dbReference type="ARBA" id="ARBA00022475"/>
    </source>
</evidence>
<comment type="function">
    <text evidence="9">Converts cobyric acid to cobinamide by the addition of aminopropanol on the F carboxylic group.</text>
</comment>
<dbReference type="NCBIfam" id="TIGR00380">
    <property type="entry name" value="cobal_cbiB"/>
    <property type="match status" value="1"/>
</dbReference>
<dbReference type="Pfam" id="PF03186">
    <property type="entry name" value="CobD_Cbib"/>
    <property type="match status" value="1"/>
</dbReference>
<dbReference type="UniPathway" id="UPA00148"/>
<keyword evidence="11" id="KW-1185">Reference proteome</keyword>
<dbReference type="PANTHER" id="PTHR34308:SF1">
    <property type="entry name" value="COBALAMIN BIOSYNTHESIS PROTEIN CBIB"/>
    <property type="match status" value="1"/>
</dbReference>
<feature type="transmembrane region" description="Helical" evidence="9">
    <location>
        <begin position="176"/>
        <end position="197"/>
    </location>
</feature>
<dbReference type="RefSeq" id="WP_116855378.1">
    <property type="nucleotide sequence ID" value="NZ_QTJV01000008.1"/>
</dbReference>
<comment type="subcellular location">
    <subcellularLocation>
        <location evidence="1 9">Cell membrane</location>
        <topology evidence="1 9">Multi-pass membrane protein</topology>
    </subcellularLocation>
</comment>
<reference evidence="10 11" key="1">
    <citation type="submission" date="2018-08" db="EMBL/GenBank/DDBJ databases">
        <title>Chitinophaga sp. K20C18050901, a novel bacterium isolated from forest soil.</title>
        <authorList>
            <person name="Wang C."/>
        </authorList>
    </citation>
    <scope>NUCLEOTIDE SEQUENCE [LARGE SCALE GENOMIC DNA]</scope>
    <source>
        <strain evidence="10 11">K20C18050901</strain>
    </source>
</reference>
<comment type="similarity">
    <text evidence="3 9">Belongs to the CobD/CbiB family.</text>
</comment>
<dbReference type="InterPro" id="IPR004485">
    <property type="entry name" value="Cobalamin_biosynth_CobD/CbiB"/>
</dbReference>
<comment type="caution">
    <text evidence="9">Lacks conserved residue(s) required for the propagation of feature annotation.</text>
</comment>
<feature type="transmembrane region" description="Helical" evidence="9">
    <location>
        <begin position="74"/>
        <end position="95"/>
    </location>
</feature>
<keyword evidence="6 9" id="KW-0812">Transmembrane</keyword>
<proteinExistence type="inferred from homology"/>
<evidence type="ECO:0000256" key="5">
    <source>
        <dbReference type="ARBA" id="ARBA00022573"/>
    </source>
</evidence>
<evidence type="ECO:0000256" key="9">
    <source>
        <dbReference type="HAMAP-Rule" id="MF_00024"/>
    </source>
</evidence>
<accession>A0A3E1NYF5</accession>
<dbReference type="GO" id="GO:0009236">
    <property type="term" value="P:cobalamin biosynthetic process"/>
    <property type="evidence" value="ECO:0007669"/>
    <property type="project" value="UniProtKB-UniRule"/>
</dbReference>
<dbReference type="GO" id="GO:0005886">
    <property type="term" value="C:plasma membrane"/>
    <property type="evidence" value="ECO:0007669"/>
    <property type="project" value="UniProtKB-SubCell"/>
</dbReference>
<keyword evidence="5 9" id="KW-0169">Cobalamin biosynthesis</keyword>
<evidence type="ECO:0000256" key="6">
    <source>
        <dbReference type="ARBA" id="ARBA00022692"/>
    </source>
</evidence>
<evidence type="ECO:0000256" key="8">
    <source>
        <dbReference type="ARBA" id="ARBA00023136"/>
    </source>
</evidence>
<protein>
    <recommendedName>
        <fullName evidence="9">Cobalamin biosynthesis protein CobD</fullName>
    </recommendedName>
</protein>
<comment type="caution">
    <text evidence="10">The sequence shown here is derived from an EMBL/GenBank/DDBJ whole genome shotgun (WGS) entry which is preliminary data.</text>
</comment>
<gene>
    <name evidence="9 10" type="primary">cobD</name>
    <name evidence="10" type="ORF">DXN04_21135</name>
</gene>
<dbReference type="Proteomes" id="UP000261174">
    <property type="component" value="Unassembled WGS sequence"/>
</dbReference>
<dbReference type="AlphaFoldDB" id="A0A3E1NYF5"/>
<feature type="transmembrane region" description="Helical" evidence="9">
    <location>
        <begin position="308"/>
        <end position="330"/>
    </location>
</feature>
<evidence type="ECO:0000256" key="2">
    <source>
        <dbReference type="ARBA" id="ARBA00004953"/>
    </source>
</evidence>
<keyword evidence="4 9" id="KW-1003">Cell membrane</keyword>
<dbReference type="PANTHER" id="PTHR34308">
    <property type="entry name" value="COBALAMIN BIOSYNTHESIS PROTEIN CBIB"/>
    <property type="match status" value="1"/>
</dbReference>
<evidence type="ECO:0000313" key="11">
    <source>
        <dbReference type="Proteomes" id="UP000261174"/>
    </source>
</evidence>
<evidence type="ECO:0000256" key="1">
    <source>
        <dbReference type="ARBA" id="ARBA00004651"/>
    </source>
</evidence>
<dbReference type="EMBL" id="QTJV01000008">
    <property type="protein sequence ID" value="RFM32942.1"/>
    <property type="molecule type" value="Genomic_DNA"/>
</dbReference>
<sequence>MDGKMIWIPLVVGYVLDLLLGDPRWLPHPVRLFGNTIGLGERWLNGERSLDGGMARGKGAAAREERRNDPAYRFLKGALMTVVLCLGVYAFFYYMQVVLPVWGRYIFNSIFVFYGLANKSLLQEGKAVYDTLLQQGLEAGRKRLSWIVGRDTSKLEENQIRIAVLETLSENLSDGVIAPLCFYAVGGVPAMMLYKMINTLDSMIGYKNERYLYFGRFAARLDDVANYIPARITALLMVVLTWSRRGWQYILKYGHQHASPNSGYPEAALAGILNCRFGGPNVYHGVLVEKPYIGEQQRVIKHEELGRVMFINHAVTFVVVVLIAVLRGMLRI</sequence>
<dbReference type="HAMAP" id="MF_00024">
    <property type="entry name" value="CobD_CbiB"/>
    <property type="match status" value="1"/>
</dbReference>
<keyword evidence="7 9" id="KW-1133">Transmembrane helix</keyword>
<evidence type="ECO:0000256" key="3">
    <source>
        <dbReference type="ARBA" id="ARBA00006263"/>
    </source>
</evidence>
<evidence type="ECO:0000313" key="10">
    <source>
        <dbReference type="EMBL" id="RFM32942.1"/>
    </source>
</evidence>
<organism evidence="10 11">
    <name type="scientific">Chitinophaga silvisoli</name>
    <dbReference type="NCBI Taxonomy" id="2291814"/>
    <lineage>
        <taxon>Bacteria</taxon>
        <taxon>Pseudomonadati</taxon>
        <taxon>Bacteroidota</taxon>
        <taxon>Chitinophagia</taxon>
        <taxon>Chitinophagales</taxon>
        <taxon>Chitinophagaceae</taxon>
        <taxon>Chitinophaga</taxon>
    </lineage>
</organism>
<dbReference type="GO" id="GO:0048472">
    <property type="term" value="F:threonine-phosphate decarboxylase activity"/>
    <property type="evidence" value="ECO:0007669"/>
    <property type="project" value="InterPro"/>
</dbReference>
<keyword evidence="8 9" id="KW-0472">Membrane</keyword>
<dbReference type="GO" id="GO:0015420">
    <property type="term" value="F:ABC-type vitamin B12 transporter activity"/>
    <property type="evidence" value="ECO:0007669"/>
    <property type="project" value="UniProtKB-UniRule"/>
</dbReference>
<dbReference type="OrthoDB" id="9811967at2"/>
<name>A0A3E1NYF5_9BACT</name>